<dbReference type="Gene3D" id="3.40.50.12780">
    <property type="entry name" value="N-terminal domain of ligase-like"/>
    <property type="match status" value="1"/>
</dbReference>
<dbReference type="SUPFAM" id="SSF56801">
    <property type="entry name" value="Acetyl-CoA synthetase-like"/>
    <property type="match status" value="1"/>
</dbReference>
<evidence type="ECO:0000259" key="4">
    <source>
        <dbReference type="Pfam" id="PF13193"/>
    </source>
</evidence>
<keyword evidence="2 5" id="KW-0436">Ligase</keyword>
<dbReference type="GO" id="GO:0006631">
    <property type="term" value="P:fatty acid metabolic process"/>
    <property type="evidence" value="ECO:0007669"/>
    <property type="project" value="TreeGrafter"/>
</dbReference>
<dbReference type="InterPro" id="IPR045851">
    <property type="entry name" value="AMP-bd_C_sf"/>
</dbReference>
<feature type="domain" description="AMP-binding enzyme C-terminal" evidence="4">
    <location>
        <begin position="455"/>
        <end position="533"/>
    </location>
</feature>
<reference evidence="5" key="1">
    <citation type="submission" date="2021-01" db="EMBL/GenBank/DDBJ databases">
        <title>Novel species in genus Nocardioides.</title>
        <authorList>
            <person name="Zhang G."/>
        </authorList>
    </citation>
    <scope>NUCLEOTIDE SEQUENCE</scope>
    <source>
        <strain evidence="5">Zg-536</strain>
    </source>
</reference>
<dbReference type="RefSeq" id="WP_205293072.1">
    <property type="nucleotide sequence ID" value="NZ_JAERTX010000025.1"/>
</dbReference>
<dbReference type="PANTHER" id="PTHR43201:SF5">
    <property type="entry name" value="MEDIUM-CHAIN ACYL-COA LIGASE ACSF2, MITOCHONDRIAL"/>
    <property type="match status" value="1"/>
</dbReference>
<name>A0A939BUK2_9ACTN</name>
<dbReference type="InterPro" id="IPR025110">
    <property type="entry name" value="AMP-bd_C"/>
</dbReference>
<gene>
    <name evidence="5" type="ORF">JK386_17825</name>
</gene>
<accession>A0A939BUK2</accession>
<proteinExistence type="inferred from homology"/>
<evidence type="ECO:0000256" key="2">
    <source>
        <dbReference type="ARBA" id="ARBA00022598"/>
    </source>
</evidence>
<organism evidence="5 6">
    <name type="scientific">Nocardioides faecalis</name>
    <dbReference type="NCBI Taxonomy" id="2803858"/>
    <lineage>
        <taxon>Bacteria</taxon>
        <taxon>Bacillati</taxon>
        <taxon>Actinomycetota</taxon>
        <taxon>Actinomycetes</taxon>
        <taxon>Propionibacteriales</taxon>
        <taxon>Nocardioidaceae</taxon>
        <taxon>Nocardioides</taxon>
    </lineage>
</organism>
<evidence type="ECO:0000313" key="6">
    <source>
        <dbReference type="Proteomes" id="UP000663791"/>
    </source>
</evidence>
<feature type="domain" description="AMP-dependent synthetase/ligase" evidence="3">
    <location>
        <begin position="53"/>
        <end position="407"/>
    </location>
</feature>
<dbReference type="Gene3D" id="3.30.300.30">
    <property type="match status" value="1"/>
</dbReference>
<evidence type="ECO:0000313" key="5">
    <source>
        <dbReference type="EMBL" id="MBM9461754.1"/>
    </source>
</evidence>
<dbReference type="EMBL" id="JAERTX010000025">
    <property type="protein sequence ID" value="MBM9461754.1"/>
    <property type="molecule type" value="Genomic_DNA"/>
</dbReference>
<evidence type="ECO:0000259" key="3">
    <source>
        <dbReference type="Pfam" id="PF00501"/>
    </source>
</evidence>
<protein>
    <submittedName>
        <fullName evidence="5">Bile acid CoA ligase</fullName>
    </submittedName>
</protein>
<dbReference type="GO" id="GO:0031956">
    <property type="term" value="F:medium-chain fatty acid-CoA ligase activity"/>
    <property type="evidence" value="ECO:0007669"/>
    <property type="project" value="TreeGrafter"/>
</dbReference>
<dbReference type="Proteomes" id="UP000663791">
    <property type="component" value="Unassembled WGS sequence"/>
</dbReference>
<dbReference type="AlphaFoldDB" id="A0A939BUK2"/>
<dbReference type="InterPro" id="IPR042099">
    <property type="entry name" value="ANL_N_sf"/>
</dbReference>
<comment type="similarity">
    <text evidence="1">Belongs to the ATP-dependent AMP-binding enzyme family.</text>
</comment>
<dbReference type="Pfam" id="PF13193">
    <property type="entry name" value="AMP-binding_C"/>
    <property type="match status" value="1"/>
</dbReference>
<sequence>MGGPLGWLRTQLWVFGVLVRSRMLVPMSPAKYVRLIGVLRAQGTNATTSFALAAVRDPDGAGLVDERGTLTWRELQERCAALAVGIAEAAGPVDTIAVLCRNHRGFVDALQAGSRLGCSVLLLNTGFSGPQLAEVMQREGARVIVYDEEFTGIVGDARARVPGLVEILAWTDAEPGPETLSTERMIAAHAGKAPPRAATRGRVVLLTSGTTGTPKGARRSGGGADELAGMLEMIPWRGGERTVVVAPMFHAWGFGQLIISATMTCTVITRRRFDPEATLALVDEHRATGLSVVPVMLERIMDLPQQVLERYRLDSLRFVSASGSRMRPQSVVAFMDRFGDLVHNSYNATEAGQISVARPADLRHAPDTAGRPVRGTLLRVVDDEGRDVPAGTVGRILVCGASPFDGYTGDSEKEFIGDFMVSGDVGRLDAEGRLYVVGRDDDMIVSGGENVYPIEVEKVLGEHPGVREVVVVGVDDEAFGQRLAAYVVPAAGAQPLDVGVDDLKAHVRDRLAGYKVPRDVVLLDALPRNASGKVMVRDLPGPG</sequence>
<dbReference type="PANTHER" id="PTHR43201">
    <property type="entry name" value="ACYL-COA SYNTHETASE"/>
    <property type="match status" value="1"/>
</dbReference>
<dbReference type="InterPro" id="IPR000873">
    <property type="entry name" value="AMP-dep_synth/lig_dom"/>
</dbReference>
<evidence type="ECO:0000256" key="1">
    <source>
        <dbReference type="ARBA" id="ARBA00006432"/>
    </source>
</evidence>
<comment type="caution">
    <text evidence="5">The sequence shown here is derived from an EMBL/GenBank/DDBJ whole genome shotgun (WGS) entry which is preliminary data.</text>
</comment>
<keyword evidence="6" id="KW-1185">Reference proteome</keyword>
<dbReference type="Pfam" id="PF00501">
    <property type="entry name" value="AMP-binding"/>
    <property type="match status" value="1"/>
</dbReference>
<dbReference type="InterPro" id="IPR020845">
    <property type="entry name" value="AMP-binding_CS"/>
</dbReference>
<dbReference type="PROSITE" id="PS00455">
    <property type="entry name" value="AMP_BINDING"/>
    <property type="match status" value="1"/>
</dbReference>
<dbReference type="CDD" id="cd04433">
    <property type="entry name" value="AFD_class_I"/>
    <property type="match status" value="1"/>
</dbReference>